<evidence type="ECO:0000313" key="1">
    <source>
        <dbReference type="EMBL" id="SDY26983.1"/>
    </source>
</evidence>
<dbReference type="Proteomes" id="UP000199249">
    <property type="component" value="Unassembled WGS sequence"/>
</dbReference>
<gene>
    <name evidence="1" type="ORF">SAMN04488069_10716</name>
</gene>
<reference evidence="2" key="1">
    <citation type="submission" date="2016-10" db="EMBL/GenBank/DDBJ databases">
        <authorList>
            <person name="Varghese N."/>
            <person name="Submissions S."/>
        </authorList>
    </citation>
    <scope>NUCLEOTIDE SEQUENCE [LARGE SCALE GENOMIC DNA]</scope>
    <source>
        <strain evidence="2">CGMCC 1.8975</strain>
    </source>
</reference>
<evidence type="ECO:0000313" key="2">
    <source>
        <dbReference type="Proteomes" id="UP000199249"/>
    </source>
</evidence>
<keyword evidence="2" id="KW-1185">Reference proteome</keyword>
<dbReference type="AlphaFoldDB" id="A0A1H3IGI4"/>
<evidence type="ECO:0008006" key="3">
    <source>
        <dbReference type="Google" id="ProtNLM"/>
    </source>
</evidence>
<dbReference type="RefSeq" id="WP_092740139.1">
    <property type="nucleotide sequence ID" value="NZ_FNOV01000007.1"/>
</dbReference>
<proteinExistence type="predicted"/>
<accession>A0A1H3IGI4</accession>
<organism evidence="1 2">
    <name type="scientific">Hymenobacter psychrophilus</name>
    <dbReference type="NCBI Taxonomy" id="651662"/>
    <lineage>
        <taxon>Bacteria</taxon>
        <taxon>Pseudomonadati</taxon>
        <taxon>Bacteroidota</taxon>
        <taxon>Cytophagia</taxon>
        <taxon>Cytophagales</taxon>
        <taxon>Hymenobacteraceae</taxon>
        <taxon>Hymenobacter</taxon>
    </lineage>
</organism>
<dbReference type="OrthoDB" id="885897at2"/>
<dbReference type="STRING" id="651662.SAMN04488069_10716"/>
<protein>
    <recommendedName>
        <fullName evidence="3">Replication initiation factor</fullName>
    </recommendedName>
</protein>
<sequence length="401" mass="45551">MDALTLSLENDAQTPTLTAAFIKSQYLLIGKNYRLADDLTLQPISLSRQPGSGTFRYGFTVYADEQEIGTLRTDPKGVCAEEAGLISFTFANWLFYTRTGWYHYYLLLRDTLGLQLRCISYCEIALDFNVELLKLVDGVFHDSSLAKRRDEAPRYRAVLPQLTAKTSGYGGYEFGKPARGPRGNGKQVVGYDKTQEIEKNGKHYITEWHRLNGLNTACTVERWEVRLANHWLRLFNVMPEDLSSPEKLVTIYAHAMRDVLSFRDLEQPQRDKHRNLQYATVCLLNVDDLTPQDLQKVVRGVQQDQRKLKKRGALREAVHTWIETGSETTAAYVREFIQQPPPKGTTWPHLIEAYALDYKGYPYTGVAQRTKAVSHLYVPMGGECGRVGTSVVNKIGLPYAQ</sequence>
<name>A0A1H3IGI4_9BACT</name>
<dbReference type="EMBL" id="FNOV01000007">
    <property type="protein sequence ID" value="SDY26983.1"/>
    <property type="molecule type" value="Genomic_DNA"/>
</dbReference>